<dbReference type="NCBIfam" id="TIGR01494">
    <property type="entry name" value="ATPase_P-type"/>
    <property type="match status" value="1"/>
</dbReference>
<dbReference type="SFLD" id="SFLDS00003">
    <property type="entry name" value="Haloacid_Dehalogenase"/>
    <property type="match status" value="1"/>
</dbReference>
<evidence type="ECO:0000256" key="10">
    <source>
        <dbReference type="RuleBase" id="RU362081"/>
    </source>
</evidence>
<dbReference type="InterPro" id="IPR036412">
    <property type="entry name" value="HAD-like_sf"/>
</dbReference>
<dbReference type="InterPro" id="IPR023214">
    <property type="entry name" value="HAD_sf"/>
</dbReference>
<feature type="transmembrane region" description="Helical" evidence="10">
    <location>
        <begin position="147"/>
        <end position="168"/>
    </location>
</feature>
<evidence type="ECO:0000256" key="6">
    <source>
        <dbReference type="ARBA" id="ARBA00022840"/>
    </source>
</evidence>
<feature type="transmembrane region" description="Helical" evidence="10">
    <location>
        <begin position="398"/>
        <end position="421"/>
    </location>
</feature>
<dbReference type="SFLD" id="SFLDF00027">
    <property type="entry name" value="p-type_atpase"/>
    <property type="match status" value="1"/>
</dbReference>
<dbReference type="InterPro" id="IPR045800">
    <property type="entry name" value="HMBD"/>
</dbReference>
<dbReference type="InterPro" id="IPR009078">
    <property type="entry name" value="Ferritin-like_SF"/>
</dbReference>
<evidence type="ECO:0000313" key="12">
    <source>
        <dbReference type="EMBL" id="MDC0672188.1"/>
    </source>
</evidence>
<accession>A0ABT5BFH8</accession>
<dbReference type="SUPFAM" id="SSF81653">
    <property type="entry name" value="Calcium ATPase, transduction domain A"/>
    <property type="match status" value="1"/>
</dbReference>
<proteinExistence type="inferred from homology"/>
<feature type="transmembrane region" description="Helical" evidence="10">
    <location>
        <begin position="739"/>
        <end position="761"/>
    </location>
</feature>
<name>A0ABT5BFH8_9BACT</name>
<feature type="transmembrane region" description="Helical" evidence="10">
    <location>
        <begin position="116"/>
        <end position="135"/>
    </location>
</feature>
<dbReference type="InterPro" id="IPR018303">
    <property type="entry name" value="ATPase_P-typ_P_site"/>
</dbReference>
<keyword evidence="6 10" id="KW-0067">ATP-binding</keyword>
<dbReference type="PRINTS" id="PR00119">
    <property type="entry name" value="CATATPASE"/>
</dbReference>
<dbReference type="Pfam" id="PF00122">
    <property type="entry name" value="E1-E2_ATPase"/>
    <property type="match status" value="1"/>
</dbReference>
<dbReference type="NCBIfam" id="TIGR01511">
    <property type="entry name" value="ATPase-IB1_Cu"/>
    <property type="match status" value="1"/>
</dbReference>
<dbReference type="InterPro" id="IPR008250">
    <property type="entry name" value="ATPase_P-typ_transduc_dom_A_sf"/>
</dbReference>
<evidence type="ECO:0000256" key="8">
    <source>
        <dbReference type="ARBA" id="ARBA00022989"/>
    </source>
</evidence>
<keyword evidence="3 10" id="KW-0812">Transmembrane</keyword>
<dbReference type="PROSITE" id="PS00154">
    <property type="entry name" value="ATPASE_E1_E2"/>
    <property type="match status" value="1"/>
</dbReference>
<evidence type="ECO:0000259" key="11">
    <source>
        <dbReference type="SMART" id="SM00746"/>
    </source>
</evidence>
<dbReference type="SFLD" id="SFLDG00002">
    <property type="entry name" value="C1.7:_P-type_atpase_like"/>
    <property type="match status" value="1"/>
</dbReference>
<dbReference type="CDD" id="cd02094">
    <property type="entry name" value="P-type_ATPase_Cu-like"/>
    <property type="match status" value="1"/>
</dbReference>
<dbReference type="PANTHER" id="PTHR43520">
    <property type="entry name" value="ATP7, ISOFORM B"/>
    <property type="match status" value="1"/>
</dbReference>
<dbReference type="SMART" id="SM00746">
    <property type="entry name" value="TRASH"/>
    <property type="match status" value="1"/>
</dbReference>
<dbReference type="InterPro" id="IPR001757">
    <property type="entry name" value="P_typ_ATPase"/>
</dbReference>
<dbReference type="SUPFAM" id="SSF56784">
    <property type="entry name" value="HAD-like"/>
    <property type="match status" value="1"/>
</dbReference>
<reference evidence="12 13" key="1">
    <citation type="submission" date="2022-11" db="EMBL/GenBank/DDBJ databases">
        <title>Minimal conservation of predation-associated metabolite biosynthetic gene clusters underscores biosynthetic potential of Myxococcota including descriptions for ten novel species: Archangium lansinium sp. nov., Myxococcus landrumus sp. nov., Nannocystis bai.</title>
        <authorList>
            <person name="Ahearne A."/>
            <person name="Stevens C."/>
            <person name="Dowd S."/>
        </authorList>
    </citation>
    <scope>NUCLEOTIDE SEQUENCE [LARGE SCALE GENOMIC DNA]</scope>
    <source>
        <strain evidence="12 13">NCELM</strain>
    </source>
</reference>
<dbReference type="InterPro" id="IPR023298">
    <property type="entry name" value="ATPase_P-typ_TM_dom_sf"/>
</dbReference>
<dbReference type="InterPro" id="IPR023299">
    <property type="entry name" value="ATPase_P-typ_cyto_dom_N"/>
</dbReference>
<feature type="transmembrane region" description="Helical" evidence="10">
    <location>
        <begin position="370"/>
        <end position="392"/>
    </location>
</feature>
<evidence type="ECO:0000256" key="3">
    <source>
        <dbReference type="ARBA" id="ARBA00022692"/>
    </source>
</evidence>
<dbReference type="Gene3D" id="2.70.150.10">
    <property type="entry name" value="Calcium-transporting ATPase, cytoplasmic transduction domain A"/>
    <property type="match status" value="1"/>
</dbReference>
<evidence type="ECO:0000313" key="13">
    <source>
        <dbReference type="Proteomes" id="UP001217838"/>
    </source>
</evidence>
<dbReference type="InterPro" id="IPR007029">
    <property type="entry name" value="YHS_dom"/>
</dbReference>
<evidence type="ECO:0000256" key="5">
    <source>
        <dbReference type="ARBA" id="ARBA00022741"/>
    </source>
</evidence>
<gene>
    <name evidence="12" type="ORF">POL58_30855</name>
</gene>
<feature type="transmembrane region" description="Helical" evidence="10">
    <location>
        <begin position="180"/>
        <end position="205"/>
    </location>
</feature>
<comment type="subcellular location">
    <subcellularLocation>
        <location evidence="10">Cell membrane</location>
    </subcellularLocation>
    <subcellularLocation>
        <location evidence="1">Endomembrane system</location>
        <topology evidence="1">Multi-pass membrane protein</topology>
    </subcellularLocation>
</comment>
<dbReference type="InterPro" id="IPR059000">
    <property type="entry name" value="ATPase_P-type_domA"/>
</dbReference>
<comment type="caution">
    <text evidence="12">The sequence shown here is derived from an EMBL/GenBank/DDBJ whole genome shotgun (WGS) entry which is preliminary data.</text>
</comment>
<dbReference type="NCBIfam" id="TIGR01525">
    <property type="entry name" value="ATPase-IB_hvy"/>
    <property type="match status" value="1"/>
</dbReference>
<dbReference type="InterPro" id="IPR044492">
    <property type="entry name" value="P_typ_ATPase_HD_dom"/>
</dbReference>
<dbReference type="Proteomes" id="UP001217838">
    <property type="component" value="Unassembled WGS sequence"/>
</dbReference>
<keyword evidence="5 10" id="KW-0547">Nucleotide-binding</keyword>
<evidence type="ECO:0000256" key="7">
    <source>
        <dbReference type="ARBA" id="ARBA00022967"/>
    </source>
</evidence>
<evidence type="ECO:0000256" key="2">
    <source>
        <dbReference type="ARBA" id="ARBA00006024"/>
    </source>
</evidence>
<evidence type="ECO:0000256" key="1">
    <source>
        <dbReference type="ARBA" id="ARBA00004127"/>
    </source>
</evidence>
<dbReference type="Pfam" id="PF04945">
    <property type="entry name" value="YHS"/>
    <property type="match status" value="1"/>
</dbReference>
<feature type="domain" description="TRASH" evidence="11">
    <location>
        <begin position="13"/>
        <end position="52"/>
    </location>
</feature>
<dbReference type="RefSeq" id="WP_272003512.1">
    <property type="nucleotide sequence ID" value="NZ_JAQNDN010000019.1"/>
</dbReference>
<dbReference type="Gene3D" id="1.10.620.20">
    <property type="entry name" value="Ribonucleotide Reductase, subunit A"/>
    <property type="match status" value="1"/>
</dbReference>
<evidence type="ECO:0000256" key="9">
    <source>
        <dbReference type="ARBA" id="ARBA00023136"/>
    </source>
</evidence>
<organism evidence="12 13">
    <name type="scientific">Nannocystis radixulma</name>
    <dbReference type="NCBI Taxonomy" id="2995305"/>
    <lineage>
        <taxon>Bacteria</taxon>
        <taxon>Pseudomonadati</taxon>
        <taxon>Myxococcota</taxon>
        <taxon>Polyangia</taxon>
        <taxon>Nannocystales</taxon>
        <taxon>Nannocystaceae</taxon>
        <taxon>Nannocystis</taxon>
    </lineage>
</organism>
<dbReference type="EMBL" id="JAQNDN010000019">
    <property type="protein sequence ID" value="MDC0672188.1"/>
    <property type="molecule type" value="Genomic_DNA"/>
</dbReference>
<dbReference type="InterPro" id="IPR012348">
    <property type="entry name" value="RNR-like"/>
</dbReference>
<keyword evidence="10" id="KW-1003">Cell membrane</keyword>
<keyword evidence="13" id="KW-1185">Reference proteome</keyword>
<dbReference type="Gene3D" id="3.40.1110.10">
    <property type="entry name" value="Calcium-transporting ATPase, cytoplasmic domain N"/>
    <property type="match status" value="1"/>
</dbReference>
<comment type="similarity">
    <text evidence="2 10">Belongs to the cation transport ATPase (P-type) (TC 3.A.3) family. Type IB subfamily.</text>
</comment>
<dbReference type="PRINTS" id="PR00943">
    <property type="entry name" value="CUATPASE"/>
</dbReference>
<keyword evidence="4 10" id="KW-0479">Metal-binding</keyword>
<dbReference type="InterPro" id="IPR027256">
    <property type="entry name" value="P-typ_ATPase_IB"/>
</dbReference>
<dbReference type="SUPFAM" id="SSF81665">
    <property type="entry name" value="Calcium ATPase, transmembrane domain M"/>
    <property type="match status" value="1"/>
</dbReference>
<dbReference type="Pfam" id="PF00702">
    <property type="entry name" value="Hydrolase"/>
    <property type="match status" value="1"/>
</dbReference>
<protein>
    <submittedName>
        <fullName evidence="12">Heavy metal translocating P-type ATPase</fullName>
    </submittedName>
</protein>
<feature type="transmembrane region" description="Helical" evidence="10">
    <location>
        <begin position="714"/>
        <end position="733"/>
    </location>
</feature>
<dbReference type="Gene3D" id="3.40.50.1000">
    <property type="entry name" value="HAD superfamily/HAD-like"/>
    <property type="match status" value="1"/>
</dbReference>
<feature type="transmembrane region" description="Helical" evidence="10">
    <location>
        <begin position="217"/>
        <end position="235"/>
    </location>
</feature>
<dbReference type="Pfam" id="PF19335">
    <property type="entry name" value="HMBD"/>
    <property type="match status" value="1"/>
</dbReference>
<evidence type="ECO:0000256" key="4">
    <source>
        <dbReference type="ARBA" id="ARBA00022723"/>
    </source>
</evidence>
<keyword evidence="7" id="KW-1278">Translocase</keyword>
<dbReference type="SUPFAM" id="SSF47240">
    <property type="entry name" value="Ferritin-like"/>
    <property type="match status" value="1"/>
</dbReference>
<sequence length="768" mass="80409">MTTHHHHSAPVLDPVCGMTVEPATARGGQHTHAGQTYYFCNPRCRDKFAAAPEQFLAPRPVPAPAQQGVEYTCPMHPEIVQVGPGTCPICGMALEPKQPSAEAGPNPELVDFARRFWWTLPASAAVFVLAMSDMIPGQPVQHALGSALPWIELVLSVPVVLWAGWPLLHRGAASLRSRHLNMFTLIMIGVVAAFVYSVIMTVAPIAGAHAGGHGPGVYYEAACMIVSLVLLGQIWELRARQRTGDAVRALLGLAPRHARRVEADGHEVDVPIAEVQVGEHLRVRPGERIPVDGTIVDGSSAVDESMLTGEPLPVPRGAGEPVVGGTLNGSGSFVMRADKVGSETVLARIVHLVGEAQRSRAPSQRLADRVAAVFVPAVLVIAALTFVVWWQVGPEPRMATALMSAVAVLIIACPCALGLATPMSIMVATGRGATHGVLVRDAEALETMARVDTLVFDKTGTLTEGKPQLTVVEPVEAIAADELLRLAASLEQGSEHPLAGAIVAAAGERGLRLGAVQEFRAEAGRGVTGVVEGHAVALGNAELLRAQGLEDEAFAGRAGALRERGATVMFVVVDGRVVGLLGVADPVRAGARETLERLRGQGLRLVMLTGDHRATAEAVARGLGIDEVEAGVSPAGKAEFIRKLQLEGRRVAMAGDGINDAPALAQAEVGIAMGSGTDVAIESAGITLLHGDLRGVARARTLGVETLANIRQNLGFAFVYNLLGVPVAAGALYPAFGLLLSPMIASAAMSLSSVSVVANALRMRRRPL</sequence>
<keyword evidence="9 10" id="KW-0472">Membrane</keyword>
<dbReference type="InterPro" id="IPR011017">
    <property type="entry name" value="TRASH_dom"/>
</dbReference>
<dbReference type="PANTHER" id="PTHR43520:SF8">
    <property type="entry name" value="P-TYPE CU(+) TRANSPORTER"/>
    <property type="match status" value="1"/>
</dbReference>
<keyword evidence="8 10" id="KW-1133">Transmembrane helix</keyword>